<evidence type="ECO:0000256" key="2">
    <source>
        <dbReference type="ARBA" id="ARBA00022801"/>
    </source>
</evidence>
<dbReference type="InterPro" id="IPR048228">
    <property type="entry name" value="HelD_bacillota"/>
</dbReference>
<protein>
    <submittedName>
        <fullName evidence="7">UvrD/REP helicase</fullName>
        <ecNumber evidence="7">3.6.4.12</ecNumber>
    </submittedName>
</protein>
<feature type="binding site" evidence="5">
    <location>
        <begin position="217"/>
        <end position="224"/>
    </location>
    <ligand>
        <name>ATP</name>
        <dbReference type="ChEBI" id="CHEBI:30616"/>
    </ligand>
</feature>
<dbReference type="EC" id="3.6.4.12" evidence="7"/>
<feature type="domain" description="UvrD-like helicase ATP-binding" evidence="6">
    <location>
        <begin position="196"/>
        <end position="603"/>
    </location>
</feature>
<dbReference type="PANTHER" id="PTHR11070">
    <property type="entry name" value="UVRD / RECB / PCRA DNA HELICASE FAMILY MEMBER"/>
    <property type="match status" value="1"/>
</dbReference>
<dbReference type="Pfam" id="PF13538">
    <property type="entry name" value="UvrD_C_2"/>
    <property type="match status" value="1"/>
</dbReference>
<dbReference type="InterPro" id="IPR000212">
    <property type="entry name" value="DNA_helicase_UvrD/REP"/>
</dbReference>
<keyword evidence="8" id="KW-1185">Reference proteome</keyword>
<accession>A0A4U9R9U6</accession>
<keyword evidence="4 5" id="KW-0067">ATP-binding</keyword>
<reference evidence="7 8" key="1">
    <citation type="submission" date="2019-05" db="EMBL/GenBank/DDBJ databases">
        <authorList>
            <consortium name="Pathogen Informatics"/>
        </authorList>
    </citation>
    <scope>NUCLEOTIDE SEQUENCE [LARGE SCALE GENOMIC DNA]</scope>
    <source>
        <strain evidence="7 8">NCTC503</strain>
    </source>
</reference>
<dbReference type="PANTHER" id="PTHR11070:SF17">
    <property type="entry name" value="DNA HELICASE IV"/>
    <property type="match status" value="1"/>
</dbReference>
<organism evidence="7 8">
    <name type="scientific">Hathewaya histolytica</name>
    <name type="common">Clostridium histolyticum</name>
    <dbReference type="NCBI Taxonomy" id="1498"/>
    <lineage>
        <taxon>Bacteria</taxon>
        <taxon>Bacillati</taxon>
        <taxon>Bacillota</taxon>
        <taxon>Clostridia</taxon>
        <taxon>Eubacteriales</taxon>
        <taxon>Clostridiaceae</taxon>
        <taxon>Hathewaya</taxon>
    </lineage>
</organism>
<dbReference type="InterPro" id="IPR027417">
    <property type="entry name" value="P-loop_NTPase"/>
</dbReference>
<dbReference type="InterPro" id="IPR027785">
    <property type="entry name" value="UvrD-like_helicase_C"/>
</dbReference>
<gene>
    <name evidence="7" type="primary">helD_2</name>
    <name evidence="7" type="ORF">NCTC503_01218</name>
</gene>
<dbReference type="Gene3D" id="3.40.50.300">
    <property type="entry name" value="P-loop containing nucleotide triphosphate hydrolases"/>
    <property type="match status" value="3"/>
</dbReference>
<evidence type="ECO:0000256" key="3">
    <source>
        <dbReference type="ARBA" id="ARBA00022806"/>
    </source>
</evidence>
<dbReference type="GO" id="GO:0005524">
    <property type="term" value="F:ATP binding"/>
    <property type="evidence" value="ECO:0007669"/>
    <property type="project" value="UniProtKB-UniRule"/>
</dbReference>
<evidence type="ECO:0000256" key="4">
    <source>
        <dbReference type="ARBA" id="ARBA00022840"/>
    </source>
</evidence>
<proteinExistence type="predicted"/>
<dbReference type="GO" id="GO:0000725">
    <property type="term" value="P:recombinational repair"/>
    <property type="evidence" value="ECO:0007669"/>
    <property type="project" value="TreeGrafter"/>
</dbReference>
<dbReference type="KEGG" id="hhw:NCTC503_01218"/>
<evidence type="ECO:0000256" key="5">
    <source>
        <dbReference type="PROSITE-ProRule" id="PRU00560"/>
    </source>
</evidence>
<dbReference type="OrthoDB" id="9787585at2"/>
<sequence length="762" mass="88354">MSALNHPDYENESKRLSLTIDYLKHFDEIINKRKKQIDEYLDYSKTHYNSDNSEQFNELIINETLQGSMESRLKNISKSLNKPYFARVDFREDGANKLGRYYIGKMSLLNEDTEEFLIIDWRSPIANLYYEGRLGESSYKCPDGEISGKISLKRQYTIENAKLEEIFDIDITTNDDFLQAALGSNKDNRLKDIVSTIQTEQNKVIRAPMWNPLIVQGAAGGGKTTIALHRIAYLMYHYEKTLKPENFMIIAPNSFFLSYISEVLPELGVENVIQTTFEDFAFKVLGKNIGKKLKLNSPHEKLSTIIENSPNYMNNNDNTHADIITMASSFKSSLEFKSLLSRYLIYIEYHYIPKEDFKVNEFVLFTYKEIQRQFIKEYSYLPFTKRINEIKKRMLNKISYQSDKILNRIEDEYEEKLNKVRNAMDDCEERRIKIISIIDERDNLLSDIKSGLKNVVKDYISKIPKRSIYIYYKNFLGNLDKLKGDNHDIDIINYIKDSSLENLKNNTIEIEDLSPLMDIATSIYGINEKINLRHIVIDEAQDLSLFQFYILKKIVNNNSFTILGDLCQGIYSYRGINDWNDVSTHIFDENSTKLCLEQSYRTTIEIMNSATKVIGSLSDSRLPKSKPVIRHGEEVKIFEKNSLKEIAKEIDIRIENLANSNYKSMAIICKTLDECKKLKSLIKNKKNISLITGKEKNYPGGIVIIPCHLAKGLEFDVVIIANVSKEAYIKKELDVKLLYVAMTRPLHELYIYSLGEKSEILP</sequence>
<dbReference type="GO" id="GO:0005829">
    <property type="term" value="C:cytosol"/>
    <property type="evidence" value="ECO:0007669"/>
    <property type="project" value="TreeGrafter"/>
</dbReference>
<evidence type="ECO:0000313" key="8">
    <source>
        <dbReference type="Proteomes" id="UP000308489"/>
    </source>
</evidence>
<keyword evidence="2 5" id="KW-0378">Hydrolase</keyword>
<dbReference type="AlphaFoldDB" id="A0A4U9R9U6"/>
<evidence type="ECO:0000313" key="7">
    <source>
        <dbReference type="EMBL" id="VTQ88304.1"/>
    </source>
</evidence>
<dbReference type="InterPro" id="IPR014016">
    <property type="entry name" value="UvrD-like_ATP-bd"/>
</dbReference>
<dbReference type="Pfam" id="PF00580">
    <property type="entry name" value="UvrD-helicase"/>
    <property type="match status" value="1"/>
</dbReference>
<dbReference type="EMBL" id="LR590481">
    <property type="protein sequence ID" value="VTQ88304.1"/>
    <property type="molecule type" value="Genomic_DNA"/>
</dbReference>
<dbReference type="NCBIfam" id="NF041464">
    <property type="entry name" value="HelD_BACSU"/>
    <property type="match status" value="1"/>
</dbReference>
<dbReference type="PROSITE" id="PS51198">
    <property type="entry name" value="UVRD_HELICASE_ATP_BIND"/>
    <property type="match status" value="1"/>
</dbReference>
<dbReference type="RefSeq" id="WP_138209903.1">
    <property type="nucleotide sequence ID" value="NZ_CBCRUQ010000022.1"/>
</dbReference>
<keyword evidence="3 5" id="KW-0347">Helicase</keyword>
<dbReference type="Proteomes" id="UP000308489">
    <property type="component" value="Chromosome 1"/>
</dbReference>
<evidence type="ECO:0000259" key="6">
    <source>
        <dbReference type="PROSITE" id="PS51198"/>
    </source>
</evidence>
<dbReference type="GO" id="GO:0043138">
    <property type="term" value="F:3'-5' DNA helicase activity"/>
    <property type="evidence" value="ECO:0007669"/>
    <property type="project" value="TreeGrafter"/>
</dbReference>
<dbReference type="GO" id="GO:0003677">
    <property type="term" value="F:DNA binding"/>
    <property type="evidence" value="ECO:0007669"/>
    <property type="project" value="InterPro"/>
</dbReference>
<keyword evidence="1 5" id="KW-0547">Nucleotide-binding</keyword>
<dbReference type="SUPFAM" id="SSF52540">
    <property type="entry name" value="P-loop containing nucleoside triphosphate hydrolases"/>
    <property type="match status" value="1"/>
</dbReference>
<name>A0A4U9R9U6_HATHI</name>
<evidence type="ECO:0000256" key="1">
    <source>
        <dbReference type="ARBA" id="ARBA00022741"/>
    </source>
</evidence>
<dbReference type="GO" id="GO:0016787">
    <property type="term" value="F:hydrolase activity"/>
    <property type="evidence" value="ECO:0007669"/>
    <property type="project" value="UniProtKB-UniRule"/>
</dbReference>